<gene>
    <name evidence="1" type="ORF">FRACA_1410003</name>
</gene>
<proteinExistence type="predicted"/>
<dbReference type="EMBL" id="FZMO01000048">
    <property type="protein sequence ID" value="SNQ46484.1"/>
    <property type="molecule type" value="Genomic_DNA"/>
</dbReference>
<keyword evidence="2" id="KW-1185">Reference proteome</keyword>
<evidence type="ECO:0000313" key="1">
    <source>
        <dbReference type="EMBL" id="SNQ46484.1"/>
    </source>
</evidence>
<organism evidence="1 2">
    <name type="scientific">Frankia canadensis</name>
    <dbReference type="NCBI Taxonomy" id="1836972"/>
    <lineage>
        <taxon>Bacteria</taxon>
        <taxon>Bacillati</taxon>
        <taxon>Actinomycetota</taxon>
        <taxon>Actinomycetes</taxon>
        <taxon>Frankiales</taxon>
        <taxon>Frankiaceae</taxon>
        <taxon>Frankia</taxon>
    </lineage>
</organism>
<dbReference type="Proteomes" id="UP000234331">
    <property type="component" value="Unassembled WGS sequence"/>
</dbReference>
<dbReference type="AlphaFoldDB" id="A0A2I2KLG2"/>
<reference evidence="1 2" key="1">
    <citation type="submission" date="2017-06" db="EMBL/GenBank/DDBJ databases">
        <authorList>
            <person name="Kim H.J."/>
            <person name="Triplett B.A."/>
        </authorList>
    </citation>
    <scope>NUCLEOTIDE SEQUENCE [LARGE SCALE GENOMIC DNA]</scope>
    <source>
        <strain evidence="1">FRACA_ARgP5</strain>
    </source>
</reference>
<sequence>MIAVLPSCVADGPAGRRSFLTLTVDIERVNSSAHRPETSPQRSVADRSKCEIGRSPWTLYCYYGGRRTFSCPKGRQAI</sequence>
<evidence type="ECO:0000313" key="2">
    <source>
        <dbReference type="Proteomes" id="UP000234331"/>
    </source>
</evidence>
<protein>
    <submittedName>
        <fullName evidence="1">Uncharacterized protein</fullName>
    </submittedName>
</protein>
<accession>A0A2I2KLG2</accession>
<name>A0A2I2KLG2_9ACTN</name>